<evidence type="ECO:0000313" key="4">
    <source>
        <dbReference type="Proteomes" id="UP000799757"/>
    </source>
</evidence>
<keyword evidence="4" id="KW-1185">Reference proteome</keyword>
<evidence type="ECO:0000259" key="2">
    <source>
        <dbReference type="Pfam" id="PF13472"/>
    </source>
</evidence>
<feature type="domain" description="SGNH hydrolase-type esterase" evidence="2">
    <location>
        <begin position="227"/>
        <end position="414"/>
    </location>
</feature>
<dbReference type="InterPro" id="IPR013830">
    <property type="entry name" value="SGNH_hydro"/>
</dbReference>
<dbReference type="PANTHER" id="PTHR43784:SF2">
    <property type="entry name" value="GDSL-LIKE LIPASE_ACYLHYDROLASE, PUTATIVE (AFU_ORTHOLOGUE AFUA_2G00820)-RELATED"/>
    <property type="match status" value="1"/>
</dbReference>
<evidence type="ECO:0000313" key="3">
    <source>
        <dbReference type="EMBL" id="KAF2799206.1"/>
    </source>
</evidence>
<name>A0A6A6XRK7_9PLEO</name>
<dbReference type="Gene3D" id="3.40.50.1110">
    <property type="entry name" value="SGNH hydrolase"/>
    <property type="match status" value="1"/>
</dbReference>
<gene>
    <name evidence="3" type="ORF">K505DRAFT_231505</name>
</gene>
<dbReference type="Pfam" id="PF13472">
    <property type="entry name" value="Lipase_GDSL_2"/>
    <property type="match status" value="1"/>
</dbReference>
<dbReference type="AlphaFoldDB" id="A0A6A6XRK7"/>
<sequence length="425" mass="44585">MCNSYARFLALGLAVSSIGLRAVSARAVSNVEILETRQNGSDFHWVDTWVSMPQLVESNNLPPSPFGSGGAMFKDASVRQTLHLSIGGDKFRIEVSNTFGGSDLPITAASIALPTGGKAGVSGIQGTPVPITFGGSASVTVPKGQVKLSDEIAFPVPAQSMITVTLYLQQGQSGNSITGHPGSRTTSWYASGNQVNAATMSGSSSAHWYFISAVQVWAPATTGSLVILGDSITDGRGSEDNANNRWPDLVLAKMQSGGVTNLAVLNQAAGGNAILNGGLGPTLLSRYKRDGLNRPAVKYVMIFEGTNDIGSSSGTQVGDQLISAYKQIIADARKLGYKTIGATITPFCGSGQSYCQGQRDSVRQKVNQWILGAGNFDAVVDFDKILRSASQTNQLDTKYNSGDGLHPNVAGYQAIANAFPLDILK</sequence>
<feature type="signal peptide" evidence="1">
    <location>
        <begin position="1"/>
        <end position="25"/>
    </location>
</feature>
<dbReference type="EMBL" id="MU001768">
    <property type="protein sequence ID" value="KAF2799206.1"/>
    <property type="molecule type" value="Genomic_DNA"/>
</dbReference>
<reference evidence="3" key="1">
    <citation type="journal article" date="2020" name="Stud. Mycol.">
        <title>101 Dothideomycetes genomes: a test case for predicting lifestyles and emergence of pathogens.</title>
        <authorList>
            <person name="Haridas S."/>
            <person name="Albert R."/>
            <person name="Binder M."/>
            <person name="Bloem J."/>
            <person name="Labutti K."/>
            <person name="Salamov A."/>
            <person name="Andreopoulos B."/>
            <person name="Baker S."/>
            <person name="Barry K."/>
            <person name="Bills G."/>
            <person name="Bluhm B."/>
            <person name="Cannon C."/>
            <person name="Castanera R."/>
            <person name="Culley D."/>
            <person name="Daum C."/>
            <person name="Ezra D."/>
            <person name="Gonzalez J."/>
            <person name="Henrissat B."/>
            <person name="Kuo A."/>
            <person name="Liang C."/>
            <person name="Lipzen A."/>
            <person name="Lutzoni F."/>
            <person name="Magnuson J."/>
            <person name="Mondo S."/>
            <person name="Nolan M."/>
            <person name="Ohm R."/>
            <person name="Pangilinan J."/>
            <person name="Park H.-J."/>
            <person name="Ramirez L."/>
            <person name="Alfaro M."/>
            <person name="Sun H."/>
            <person name="Tritt A."/>
            <person name="Yoshinaga Y."/>
            <person name="Zwiers L.-H."/>
            <person name="Turgeon B."/>
            <person name="Goodwin S."/>
            <person name="Spatafora J."/>
            <person name="Crous P."/>
            <person name="Grigoriev I."/>
        </authorList>
    </citation>
    <scope>NUCLEOTIDE SEQUENCE</scope>
    <source>
        <strain evidence="3">CBS 109.77</strain>
    </source>
</reference>
<organism evidence="3 4">
    <name type="scientific">Melanomma pulvis-pyrius CBS 109.77</name>
    <dbReference type="NCBI Taxonomy" id="1314802"/>
    <lineage>
        <taxon>Eukaryota</taxon>
        <taxon>Fungi</taxon>
        <taxon>Dikarya</taxon>
        <taxon>Ascomycota</taxon>
        <taxon>Pezizomycotina</taxon>
        <taxon>Dothideomycetes</taxon>
        <taxon>Pleosporomycetidae</taxon>
        <taxon>Pleosporales</taxon>
        <taxon>Melanommataceae</taxon>
        <taxon>Melanomma</taxon>
    </lineage>
</organism>
<accession>A0A6A6XRK7</accession>
<dbReference type="PANTHER" id="PTHR43784">
    <property type="entry name" value="GDSL-LIKE LIPASE/ACYLHYDROLASE, PUTATIVE (AFU_ORTHOLOGUE AFUA_2G00820)-RELATED"/>
    <property type="match status" value="1"/>
</dbReference>
<feature type="chain" id="PRO_5025601591" evidence="1">
    <location>
        <begin position="26"/>
        <end position="425"/>
    </location>
</feature>
<evidence type="ECO:0000256" key="1">
    <source>
        <dbReference type="SAM" id="SignalP"/>
    </source>
</evidence>
<dbReference type="Proteomes" id="UP000799757">
    <property type="component" value="Unassembled WGS sequence"/>
</dbReference>
<dbReference type="SUPFAM" id="SSF52266">
    <property type="entry name" value="SGNH hydrolase"/>
    <property type="match status" value="1"/>
</dbReference>
<dbReference type="InterPro" id="IPR053140">
    <property type="entry name" value="GDSL_Rv0518-like"/>
</dbReference>
<dbReference type="InterPro" id="IPR036514">
    <property type="entry name" value="SGNH_hydro_sf"/>
</dbReference>
<protein>
    <submittedName>
        <fullName evidence="3">SGNH hydrolase</fullName>
    </submittedName>
</protein>
<dbReference type="CDD" id="cd01830">
    <property type="entry name" value="XynE_like"/>
    <property type="match status" value="1"/>
</dbReference>
<keyword evidence="3" id="KW-0378">Hydrolase</keyword>
<keyword evidence="1" id="KW-0732">Signal</keyword>
<proteinExistence type="predicted"/>
<dbReference type="OrthoDB" id="10071171at2759"/>
<dbReference type="GO" id="GO:0016787">
    <property type="term" value="F:hydrolase activity"/>
    <property type="evidence" value="ECO:0007669"/>
    <property type="project" value="UniProtKB-KW"/>
</dbReference>